<dbReference type="PANTHER" id="PTHR24121">
    <property type="entry name" value="NO MECHANORECEPTOR POTENTIAL C, ISOFORM D-RELATED"/>
    <property type="match status" value="1"/>
</dbReference>
<accession>A0AAV1QWT7</accession>
<proteinExistence type="predicted"/>
<dbReference type="Gene3D" id="1.25.40.20">
    <property type="entry name" value="Ankyrin repeat-containing domain"/>
    <property type="match status" value="1"/>
</dbReference>
<dbReference type="Proteomes" id="UP001314170">
    <property type="component" value="Unassembled WGS sequence"/>
</dbReference>
<keyword evidence="2" id="KW-1185">Reference proteome</keyword>
<dbReference type="AlphaFoldDB" id="A0AAV1QWT7"/>
<evidence type="ECO:0000313" key="1">
    <source>
        <dbReference type="EMBL" id="CAK7325263.1"/>
    </source>
</evidence>
<dbReference type="InterPro" id="IPR002110">
    <property type="entry name" value="Ankyrin_rpt"/>
</dbReference>
<sequence length="171" mass="19303">MESILQNHPDPNLIYQQTLPTFRTALHVATLAGHVKIVEELVKLMTEESLGMQDCFGNTALFYAAIVGITKMAEIMINKNKRLITIANGEGYLPIVQACILNHKDMTHYLYRVILESKHDLASQEYSRHGSLLLQYSIESQMFESLPASDEIQSQNGQKNTMLQGTRFICS</sequence>
<dbReference type="SUPFAM" id="SSF48403">
    <property type="entry name" value="Ankyrin repeat"/>
    <property type="match status" value="1"/>
</dbReference>
<dbReference type="PANTHER" id="PTHR24121:SF16">
    <property type="entry name" value="NON-SPECIFIC SERINE_THREONINE PROTEIN KINASE"/>
    <property type="match status" value="1"/>
</dbReference>
<reference evidence="1 2" key="1">
    <citation type="submission" date="2024-01" db="EMBL/GenBank/DDBJ databases">
        <authorList>
            <person name="Waweru B."/>
        </authorList>
    </citation>
    <scope>NUCLEOTIDE SEQUENCE [LARGE SCALE GENOMIC DNA]</scope>
</reference>
<gene>
    <name evidence="1" type="ORF">DCAF_LOCUS2936</name>
</gene>
<dbReference type="InterPro" id="IPR036770">
    <property type="entry name" value="Ankyrin_rpt-contain_sf"/>
</dbReference>
<dbReference type="EMBL" id="CAWUPB010000850">
    <property type="protein sequence ID" value="CAK7325263.1"/>
    <property type="molecule type" value="Genomic_DNA"/>
</dbReference>
<dbReference type="SMART" id="SM00248">
    <property type="entry name" value="ANK"/>
    <property type="match status" value="3"/>
</dbReference>
<organism evidence="1 2">
    <name type="scientific">Dovyalis caffra</name>
    <dbReference type="NCBI Taxonomy" id="77055"/>
    <lineage>
        <taxon>Eukaryota</taxon>
        <taxon>Viridiplantae</taxon>
        <taxon>Streptophyta</taxon>
        <taxon>Embryophyta</taxon>
        <taxon>Tracheophyta</taxon>
        <taxon>Spermatophyta</taxon>
        <taxon>Magnoliopsida</taxon>
        <taxon>eudicotyledons</taxon>
        <taxon>Gunneridae</taxon>
        <taxon>Pentapetalae</taxon>
        <taxon>rosids</taxon>
        <taxon>fabids</taxon>
        <taxon>Malpighiales</taxon>
        <taxon>Salicaceae</taxon>
        <taxon>Flacourtieae</taxon>
        <taxon>Dovyalis</taxon>
    </lineage>
</organism>
<protein>
    <submittedName>
        <fullName evidence="1">Uncharacterized protein</fullName>
    </submittedName>
</protein>
<dbReference type="Pfam" id="PF12796">
    <property type="entry name" value="Ank_2"/>
    <property type="match status" value="1"/>
</dbReference>
<name>A0AAV1QWT7_9ROSI</name>
<evidence type="ECO:0000313" key="2">
    <source>
        <dbReference type="Proteomes" id="UP001314170"/>
    </source>
</evidence>
<comment type="caution">
    <text evidence="1">The sequence shown here is derived from an EMBL/GenBank/DDBJ whole genome shotgun (WGS) entry which is preliminary data.</text>
</comment>